<gene>
    <name evidence="1" type="ORF">M422DRAFT_274327</name>
</gene>
<protein>
    <submittedName>
        <fullName evidence="1">Uncharacterized protein</fullName>
    </submittedName>
</protein>
<organism evidence="1 2">
    <name type="scientific">Sphaerobolus stellatus (strain SS14)</name>
    <dbReference type="NCBI Taxonomy" id="990650"/>
    <lineage>
        <taxon>Eukaryota</taxon>
        <taxon>Fungi</taxon>
        <taxon>Dikarya</taxon>
        <taxon>Basidiomycota</taxon>
        <taxon>Agaricomycotina</taxon>
        <taxon>Agaricomycetes</taxon>
        <taxon>Phallomycetidae</taxon>
        <taxon>Geastrales</taxon>
        <taxon>Sphaerobolaceae</taxon>
        <taxon>Sphaerobolus</taxon>
    </lineage>
</organism>
<dbReference type="EMBL" id="KN837456">
    <property type="protein sequence ID" value="KIJ24806.1"/>
    <property type="molecule type" value="Genomic_DNA"/>
</dbReference>
<dbReference type="HOGENOM" id="CLU_714041_0_0_1"/>
<dbReference type="Proteomes" id="UP000054279">
    <property type="component" value="Unassembled WGS sequence"/>
</dbReference>
<proteinExistence type="predicted"/>
<evidence type="ECO:0000313" key="2">
    <source>
        <dbReference type="Proteomes" id="UP000054279"/>
    </source>
</evidence>
<name>A0A0C9UHC1_SPHS4</name>
<dbReference type="AlphaFoldDB" id="A0A0C9UHC1"/>
<keyword evidence="2" id="KW-1185">Reference proteome</keyword>
<sequence length="387" mass="44658">MFQEECFLCGDLQTIFQHHKHYFQVAQPPPDKSLDPYHLFVTQTLPKLGELPAFNLSPTDHELSPLLQQTRWHEYLQDAMKDPYIVSDIIQAIQIPKNQNNLWTKALHHLTDFPPIDGKAWHVLDNKETRHDYGRVVQSICLGVLRSLELPQRLKWFGVDAGDIARAQRLLACLKDGSCSPDVLVLHQFIKPFFYPQPIDDLTNWVPKWSQPIECFAMETEADIALHSQRSTPYRTICEYQRLASYLAYASPRPPTTLVSDDHMHITFEGKTLSIIKWRAALQQLPNDTDTLLKKILLDCDFNLVIPPHTPDIWSCTTPRYSYAIAAAFLPGEHHLLQCYLSQGLLRTVIEGNIIYDYAQIWAIMKTHDQLLEHMFSGDYHFTLATK</sequence>
<accession>A0A0C9UHC1</accession>
<evidence type="ECO:0000313" key="1">
    <source>
        <dbReference type="EMBL" id="KIJ24806.1"/>
    </source>
</evidence>
<reference evidence="1 2" key="1">
    <citation type="submission" date="2014-06" db="EMBL/GenBank/DDBJ databases">
        <title>Evolutionary Origins and Diversification of the Mycorrhizal Mutualists.</title>
        <authorList>
            <consortium name="DOE Joint Genome Institute"/>
            <consortium name="Mycorrhizal Genomics Consortium"/>
            <person name="Kohler A."/>
            <person name="Kuo A."/>
            <person name="Nagy L.G."/>
            <person name="Floudas D."/>
            <person name="Copeland A."/>
            <person name="Barry K.W."/>
            <person name="Cichocki N."/>
            <person name="Veneault-Fourrey C."/>
            <person name="LaButti K."/>
            <person name="Lindquist E.A."/>
            <person name="Lipzen A."/>
            <person name="Lundell T."/>
            <person name="Morin E."/>
            <person name="Murat C."/>
            <person name="Riley R."/>
            <person name="Ohm R."/>
            <person name="Sun H."/>
            <person name="Tunlid A."/>
            <person name="Henrissat B."/>
            <person name="Grigoriev I.V."/>
            <person name="Hibbett D.S."/>
            <person name="Martin F."/>
        </authorList>
    </citation>
    <scope>NUCLEOTIDE SEQUENCE [LARGE SCALE GENOMIC DNA]</scope>
    <source>
        <strain evidence="1 2">SS14</strain>
    </source>
</reference>